<dbReference type="EMBL" id="AWWV01009600">
    <property type="protein sequence ID" value="OMO85419.1"/>
    <property type="molecule type" value="Genomic_DNA"/>
</dbReference>
<reference evidence="2 3" key="1">
    <citation type="submission" date="2013-09" db="EMBL/GenBank/DDBJ databases">
        <title>Corchorus capsularis genome sequencing.</title>
        <authorList>
            <person name="Alam M."/>
            <person name="Haque M.S."/>
            <person name="Islam M.S."/>
            <person name="Emdad E.M."/>
            <person name="Islam M.M."/>
            <person name="Ahmed B."/>
            <person name="Halim A."/>
            <person name="Hossen Q.M.M."/>
            <person name="Hossain M.Z."/>
            <person name="Ahmed R."/>
            <person name="Khan M.M."/>
            <person name="Islam R."/>
            <person name="Rashid M.M."/>
            <person name="Khan S.A."/>
            <person name="Rahman M.S."/>
            <person name="Alam M."/>
        </authorList>
    </citation>
    <scope>NUCLEOTIDE SEQUENCE [LARGE SCALE GENOMIC DNA]</scope>
    <source>
        <strain evidence="3">cv. CVL-1</strain>
        <tissue evidence="2">Whole seedling</tissue>
    </source>
</reference>
<evidence type="ECO:0000256" key="1">
    <source>
        <dbReference type="SAM" id="MobiDB-lite"/>
    </source>
</evidence>
<feature type="compositionally biased region" description="Polar residues" evidence="1">
    <location>
        <begin position="23"/>
        <end position="34"/>
    </location>
</feature>
<evidence type="ECO:0000313" key="2">
    <source>
        <dbReference type="EMBL" id="OMO85419.1"/>
    </source>
</evidence>
<comment type="caution">
    <text evidence="2">The sequence shown here is derived from an EMBL/GenBank/DDBJ whole genome shotgun (WGS) entry which is preliminary data.</text>
</comment>
<evidence type="ECO:0000313" key="3">
    <source>
        <dbReference type="Proteomes" id="UP000188268"/>
    </source>
</evidence>
<protein>
    <submittedName>
        <fullName evidence="2">Uncharacterized protein</fullName>
    </submittedName>
</protein>
<keyword evidence="3" id="KW-1185">Reference proteome</keyword>
<name>A0A1R3IS54_COCAP</name>
<proteinExistence type="predicted"/>
<gene>
    <name evidence="2" type="ORF">CCACVL1_10196</name>
</gene>
<accession>A0A1R3IS54</accession>
<organism evidence="2 3">
    <name type="scientific">Corchorus capsularis</name>
    <name type="common">Jute</name>
    <dbReference type="NCBI Taxonomy" id="210143"/>
    <lineage>
        <taxon>Eukaryota</taxon>
        <taxon>Viridiplantae</taxon>
        <taxon>Streptophyta</taxon>
        <taxon>Embryophyta</taxon>
        <taxon>Tracheophyta</taxon>
        <taxon>Spermatophyta</taxon>
        <taxon>Magnoliopsida</taxon>
        <taxon>eudicotyledons</taxon>
        <taxon>Gunneridae</taxon>
        <taxon>Pentapetalae</taxon>
        <taxon>rosids</taxon>
        <taxon>malvids</taxon>
        <taxon>Malvales</taxon>
        <taxon>Malvaceae</taxon>
        <taxon>Grewioideae</taxon>
        <taxon>Apeibeae</taxon>
        <taxon>Corchorus</taxon>
    </lineage>
</organism>
<dbReference type="AlphaFoldDB" id="A0A1R3IS54"/>
<dbReference type="Proteomes" id="UP000188268">
    <property type="component" value="Unassembled WGS sequence"/>
</dbReference>
<feature type="region of interest" description="Disordered" evidence="1">
    <location>
        <begin position="1"/>
        <end position="34"/>
    </location>
</feature>
<dbReference type="Gramene" id="OMO85419">
    <property type="protein sequence ID" value="OMO85419"/>
    <property type="gene ID" value="CCACVL1_10196"/>
</dbReference>
<sequence>MTLTGRENLTRAEKPRAKKKAEQMTTPAWNSRPI</sequence>